<evidence type="ECO:0000256" key="3">
    <source>
        <dbReference type="ARBA" id="ARBA00022989"/>
    </source>
</evidence>
<dbReference type="GO" id="GO:1902600">
    <property type="term" value="P:proton transmembrane transport"/>
    <property type="evidence" value="ECO:0007669"/>
    <property type="project" value="InterPro"/>
</dbReference>
<dbReference type="GO" id="GO:0016020">
    <property type="term" value="C:membrane"/>
    <property type="evidence" value="ECO:0007669"/>
    <property type="project" value="UniProtKB-SubCell"/>
</dbReference>
<keyword evidence="4" id="KW-0472">Membrane</keyword>
<dbReference type="Proteomes" id="UP000729402">
    <property type="component" value="Unassembled WGS sequence"/>
</dbReference>
<comment type="subcellular location">
    <subcellularLocation>
        <location evidence="1">Membrane</location>
        <topology evidence="1">Multi-pass membrane protein</topology>
    </subcellularLocation>
</comment>
<dbReference type="PANTHER" id="PTHR46157">
    <property type="entry name" value="K(+) EFFLUX ANTIPORTER 3, CHLOROPLASTIC"/>
    <property type="match status" value="1"/>
</dbReference>
<name>A0A8J5RMA7_ZIZPA</name>
<evidence type="ECO:0000313" key="7">
    <source>
        <dbReference type="Proteomes" id="UP000729402"/>
    </source>
</evidence>
<keyword evidence="2" id="KW-0812">Transmembrane</keyword>
<evidence type="ECO:0000313" key="6">
    <source>
        <dbReference type="EMBL" id="KAG8049777.1"/>
    </source>
</evidence>
<proteinExistence type="predicted"/>
<dbReference type="AlphaFoldDB" id="A0A8J5RMA7"/>
<evidence type="ECO:0000256" key="1">
    <source>
        <dbReference type="ARBA" id="ARBA00004141"/>
    </source>
</evidence>
<dbReference type="PANTHER" id="PTHR46157:SF4">
    <property type="entry name" value="K(+) EFFLUX ANTIPORTER 3, CHLOROPLASTIC"/>
    <property type="match status" value="1"/>
</dbReference>
<dbReference type="GO" id="GO:0015297">
    <property type="term" value="F:antiporter activity"/>
    <property type="evidence" value="ECO:0007669"/>
    <property type="project" value="InterPro"/>
</dbReference>
<dbReference type="OrthoDB" id="10250105at2759"/>
<reference evidence="6" key="1">
    <citation type="journal article" date="2021" name="bioRxiv">
        <title>Whole Genome Assembly and Annotation of Northern Wild Rice, Zizania palustris L., Supports a Whole Genome Duplication in the Zizania Genus.</title>
        <authorList>
            <person name="Haas M."/>
            <person name="Kono T."/>
            <person name="Macchietto M."/>
            <person name="Millas R."/>
            <person name="McGilp L."/>
            <person name="Shao M."/>
            <person name="Duquette J."/>
            <person name="Hirsch C.N."/>
            <person name="Kimball J."/>
        </authorList>
    </citation>
    <scope>NUCLEOTIDE SEQUENCE</scope>
    <source>
        <tissue evidence="6">Fresh leaf tissue</tissue>
    </source>
</reference>
<sequence length="198" mass="21260">MGEGGDGRRRGGCRGVVGRLLASTAGSLALGEGDAVEDITVSLDFGTDTSAGLGLGFDAGVYMGALRAGRFGRWMLWSPRLCSTHDLVVQIFDKLRIDCVACVQFKGRESRSSEAFVALYILTVSGTSLLTQWLEFSDTLGAFLVWAILAGINFRTQIEADIRPFSGSLLGLFFVTTGTSHDCFWIQLSFVGLNISVT</sequence>
<keyword evidence="7" id="KW-1185">Reference proteome</keyword>
<comment type="caution">
    <text evidence="6">The sequence shown here is derived from an EMBL/GenBank/DDBJ whole genome shotgun (WGS) entry which is preliminary data.</text>
</comment>
<organism evidence="6 7">
    <name type="scientific">Zizania palustris</name>
    <name type="common">Northern wild rice</name>
    <dbReference type="NCBI Taxonomy" id="103762"/>
    <lineage>
        <taxon>Eukaryota</taxon>
        <taxon>Viridiplantae</taxon>
        <taxon>Streptophyta</taxon>
        <taxon>Embryophyta</taxon>
        <taxon>Tracheophyta</taxon>
        <taxon>Spermatophyta</taxon>
        <taxon>Magnoliopsida</taxon>
        <taxon>Liliopsida</taxon>
        <taxon>Poales</taxon>
        <taxon>Poaceae</taxon>
        <taxon>BOP clade</taxon>
        <taxon>Oryzoideae</taxon>
        <taxon>Oryzeae</taxon>
        <taxon>Zizaniinae</taxon>
        <taxon>Zizania</taxon>
    </lineage>
</organism>
<gene>
    <name evidence="6" type="ORF">GUJ93_ZPchr0009g2294</name>
</gene>
<dbReference type="EMBL" id="JAAALK010000289">
    <property type="protein sequence ID" value="KAG8049777.1"/>
    <property type="molecule type" value="Genomic_DNA"/>
</dbReference>
<protein>
    <recommendedName>
        <fullName evidence="5">Cation/H+ exchanger transmembrane domain-containing protein</fullName>
    </recommendedName>
</protein>
<keyword evidence="3" id="KW-1133">Transmembrane helix</keyword>
<evidence type="ECO:0000256" key="4">
    <source>
        <dbReference type="ARBA" id="ARBA00023136"/>
    </source>
</evidence>
<dbReference type="InterPro" id="IPR006153">
    <property type="entry name" value="Cation/H_exchanger_TM"/>
</dbReference>
<evidence type="ECO:0000256" key="2">
    <source>
        <dbReference type="ARBA" id="ARBA00022692"/>
    </source>
</evidence>
<dbReference type="Pfam" id="PF00999">
    <property type="entry name" value="Na_H_Exchanger"/>
    <property type="match status" value="1"/>
</dbReference>
<feature type="domain" description="Cation/H+ exchanger transmembrane" evidence="5">
    <location>
        <begin position="110"/>
        <end position="187"/>
    </location>
</feature>
<evidence type="ECO:0000259" key="5">
    <source>
        <dbReference type="Pfam" id="PF00999"/>
    </source>
</evidence>
<dbReference type="GO" id="GO:0009507">
    <property type="term" value="C:chloroplast"/>
    <property type="evidence" value="ECO:0007669"/>
    <property type="project" value="TreeGrafter"/>
</dbReference>
<accession>A0A8J5RMA7</accession>
<reference evidence="6" key="2">
    <citation type="submission" date="2021-02" db="EMBL/GenBank/DDBJ databases">
        <authorList>
            <person name="Kimball J.A."/>
            <person name="Haas M.W."/>
            <person name="Macchietto M."/>
            <person name="Kono T."/>
            <person name="Duquette J."/>
            <person name="Shao M."/>
        </authorList>
    </citation>
    <scope>NUCLEOTIDE SEQUENCE</scope>
    <source>
        <tissue evidence="6">Fresh leaf tissue</tissue>
    </source>
</reference>